<evidence type="ECO:0000313" key="3">
    <source>
        <dbReference type="Proteomes" id="UP000321062"/>
    </source>
</evidence>
<reference evidence="2 3" key="1">
    <citation type="journal article" date="2015" name="Int. J. Syst. Evol. Microbiol.">
        <title>Youhaiella tibetensis gen. nov., sp. nov., isolated from subsurface sediment.</title>
        <authorList>
            <person name="Wang Y.X."/>
            <person name="Huang F.Q."/>
            <person name="Nogi Y."/>
            <person name="Pang S.J."/>
            <person name="Wang P.K."/>
            <person name="Lv J."/>
        </authorList>
    </citation>
    <scope>NUCLEOTIDE SEQUENCE [LARGE SCALE GENOMIC DNA]</scope>
    <source>
        <strain evidence="3">fig4</strain>
    </source>
</reference>
<gene>
    <name evidence="2" type="ORF">FNA67_06595</name>
</gene>
<dbReference type="InterPro" id="IPR011928">
    <property type="entry name" value="Phage_phiJL001_Gp84"/>
</dbReference>
<sequence length="296" mass="31791">MRTFEAAFASHIATGQTTLASCWRITRTDGVVLGFTDHDVTLSFEGTNFVPAHGLDAGEGTAKLGAQVDTSEVVGILHSDAIAETDILLGRFDGALVETFRVNWRDTAMRALMRRDTIGEIVREDGAFRAELRSGQQALNVPRGRIYQALCDAELGDGRCGVNLEVDAFRAAAGVAAVHDRFRLEVTGLDGFDEGWFSFGRVGWTSGSRIGKGDRIVSHARIGGADVLAFDAPVGDWVAVGDALTAFAGCDRRFSSCRGKFANAASFRGFPHIPGNDFVMRYPKSGDVLEGQALVK</sequence>
<dbReference type="RefSeq" id="WP_147655467.1">
    <property type="nucleotide sequence ID" value="NZ_BMFM01000001.1"/>
</dbReference>
<dbReference type="NCBIfam" id="TIGR02218">
    <property type="entry name" value="phg_TIGR02218"/>
    <property type="match status" value="1"/>
</dbReference>
<dbReference type="InterPro" id="IPR018964">
    <property type="entry name" value="Phage_phiJL001_Gp84_C"/>
</dbReference>
<feature type="domain" description="Bacteriophage phiJL001 Gp84 C-terminal" evidence="1">
    <location>
        <begin position="195"/>
        <end position="277"/>
    </location>
</feature>
<dbReference type="EMBL" id="CP041690">
    <property type="protein sequence ID" value="QEE19859.1"/>
    <property type="molecule type" value="Genomic_DNA"/>
</dbReference>
<dbReference type="KEGG" id="yti:FNA67_06595"/>
<dbReference type="PROSITE" id="PS51257">
    <property type="entry name" value="PROKAR_LIPOPROTEIN"/>
    <property type="match status" value="1"/>
</dbReference>
<protein>
    <submittedName>
        <fullName evidence="2">DUF2163 domain-containing protein</fullName>
    </submittedName>
</protein>
<name>A0A5B9DMC6_9HYPH</name>
<evidence type="ECO:0000259" key="1">
    <source>
        <dbReference type="Pfam" id="PF09356"/>
    </source>
</evidence>
<dbReference type="Pfam" id="PF09931">
    <property type="entry name" value="Phage_phiJL001_Gp84_N"/>
    <property type="match status" value="1"/>
</dbReference>
<keyword evidence="3" id="KW-1185">Reference proteome</keyword>
<dbReference type="Pfam" id="PF09356">
    <property type="entry name" value="Phage_BR0599"/>
    <property type="match status" value="1"/>
</dbReference>
<organism evidence="2 3">
    <name type="scientific">Paradevosia tibetensis</name>
    <dbReference type="NCBI Taxonomy" id="1447062"/>
    <lineage>
        <taxon>Bacteria</taxon>
        <taxon>Pseudomonadati</taxon>
        <taxon>Pseudomonadota</taxon>
        <taxon>Alphaproteobacteria</taxon>
        <taxon>Hyphomicrobiales</taxon>
        <taxon>Devosiaceae</taxon>
        <taxon>Paradevosia</taxon>
    </lineage>
</organism>
<dbReference type="OrthoDB" id="1633386at2"/>
<dbReference type="Proteomes" id="UP000321062">
    <property type="component" value="Chromosome"/>
</dbReference>
<proteinExistence type="predicted"/>
<accession>A0A5B9DMC6</accession>
<dbReference type="AlphaFoldDB" id="A0A5B9DMC6"/>
<evidence type="ECO:0000313" key="2">
    <source>
        <dbReference type="EMBL" id="QEE19859.1"/>
    </source>
</evidence>